<name>G9Y106_HAFAL</name>
<dbReference type="PROSITE" id="PS00533">
    <property type="entry name" value="PORPHOBILINOGEN_DEAM"/>
    <property type="match status" value="1"/>
</dbReference>
<evidence type="ECO:0000256" key="2">
    <source>
        <dbReference type="ARBA" id="ARBA00004735"/>
    </source>
</evidence>
<dbReference type="FunFam" id="3.30.160.40:FF:000002">
    <property type="entry name" value="Porphobilinogen deaminase"/>
    <property type="match status" value="1"/>
</dbReference>
<dbReference type="NCBIfam" id="TIGR00212">
    <property type="entry name" value="hemC"/>
    <property type="match status" value="1"/>
</dbReference>
<evidence type="ECO:0000256" key="8">
    <source>
        <dbReference type="HAMAP-Rule" id="MF_00260"/>
    </source>
</evidence>
<dbReference type="PRINTS" id="PR00151">
    <property type="entry name" value="PORPHBDMNASE"/>
</dbReference>
<evidence type="ECO:0000259" key="9">
    <source>
        <dbReference type="Pfam" id="PF01379"/>
    </source>
</evidence>
<evidence type="ECO:0000256" key="1">
    <source>
        <dbReference type="ARBA" id="ARBA00002869"/>
    </source>
</evidence>
<evidence type="ECO:0000256" key="6">
    <source>
        <dbReference type="ARBA" id="ARBA00023244"/>
    </source>
</evidence>
<evidence type="ECO:0000259" key="10">
    <source>
        <dbReference type="Pfam" id="PF03900"/>
    </source>
</evidence>
<dbReference type="CDD" id="cd13646">
    <property type="entry name" value="PBP2_EcHMBS_like"/>
    <property type="match status" value="1"/>
</dbReference>
<dbReference type="Proteomes" id="UP000005959">
    <property type="component" value="Unassembled WGS sequence"/>
</dbReference>
<feature type="domain" description="Porphobilinogen deaminase N-terminal" evidence="9">
    <location>
        <begin position="22"/>
        <end position="229"/>
    </location>
</feature>
<proteinExistence type="inferred from homology"/>
<dbReference type="InterPro" id="IPR022417">
    <property type="entry name" value="Porphobilin_deaminase_N"/>
</dbReference>
<evidence type="ECO:0000256" key="7">
    <source>
        <dbReference type="ARBA" id="ARBA00048169"/>
    </source>
</evidence>
<dbReference type="SUPFAM" id="SSF53850">
    <property type="entry name" value="Periplasmic binding protein-like II"/>
    <property type="match status" value="1"/>
</dbReference>
<dbReference type="PANTHER" id="PTHR11557:SF0">
    <property type="entry name" value="PORPHOBILINOGEN DEAMINASE"/>
    <property type="match status" value="1"/>
</dbReference>
<feature type="domain" description="Porphobilinogen deaminase C-terminal" evidence="10">
    <location>
        <begin position="242"/>
        <end position="311"/>
    </location>
</feature>
<comment type="cofactor">
    <cofactor evidence="8">
        <name>dipyrromethane</name>
        <dbReference type="ChEBI" id="CHEBI:60342"/>
    </cofactor>
    <text evidence="8">Binds 1 dipyrromethane group covalently.</text>
</comment>
<dbReference type="Gene3D" id="3.30.160.40">
    <property type="entry name" value="Porphobilinogen deaminase, C-terminal domain"/>
    <property type="match status" value="1"/>
</dbReference>
<evidence type="ECO:0000256" key="4">
    <source>
        <dbReference type="ARBA" id="ARBA00011245"/>
    </source>
</evidence>
<evidence type="ECO:0000256" key="3">
    <source>
        <dbReference type="ARBA" id="ARBA00005638"/>
    </source>
</evidence>
<dbReference type="InterPro" id="IPR036803">
    <property type="entry name" value="Porphobilinogen_deaminase_C_sf"/>
</dbReference>
<evidence type="ECO:0000256" key="5">
    <source>
        <dbReference type="ARBA" id="ARBA00022679"/>
    </source>
</evidence>
<comment type="pathway">
    <text evidence="2">Porphyrin-containing compound metabolism; protoporphyrin-IX biosynthesis; coproporphyrinogen-III from 5-aminolevulinate: step 2/4.</text>
</comment>
<dbReference type="EC" id="2.5.1.61" evidence="8"/>
<comment type="subunit">
    <text evidence="4 8">Monomer.</text>
</comment>
<dbReference type="UniPathway" id="UPA00251">
    <property type="reaction ID" value="UER00319"/>
</dbReference>
<keyword evidence="5 8" id="KW-0808">Transferase</keyword>
<keyword evidence="6 8" id="KW-0627">Porphyrin biosynthesis</keyword>
<protein>
    <recommendedName>
        <fullName evidence="8">Porphobilinogen deaminase</fullName>
        <shortName evidence="8">PBG</shortName>
        <ecNumber evidence="8">2.5.1.61</ecNumber>
    </recommendedName>
    <alternativeName>
        <fullName evidence="8">Hydroxymethylbilane synthase</fullName>
        <shortName evidence="8">HMBS</shortName>
    </alternativeName>
    <alternativeName>
        <fullName evidence="8">Pre-uroporphyrinogen synthase</fullName>
    </alternativeName>
</protein>
<dbReference type="GO" id="GO:0004418">
    <property type="term" value="F:hydroxymethylbilane synthase activity"/>
    <property type="evidence" value="ECO:0007669"/>
    <property type="project" value="UniProtKB-UniRule"/>
</dbReference>
<dbReference type="Gene3D" id="3.40.190.10">
    <property type="entry name" value="Periplasmic binding protein-like II"/>
    <property type="match status" value="2"/>
</dbReference>
<dbReference type="FunFam" id="3.40.190.10:FF:000005">
    <property type="entry name" value="Porphobilinogen deaminase"/>
    <property type="match status" value="1"/>
</dbReference>
<evidence type="ECO:0000313" key="11">
    <source>
        <dbReference type="EMBL" id="EHM48207.1"/>
    </source>
</evidence>
<comment type="function">
    <text evidence="1 8">Tetrapolymerization of the monopyrrole PBG into the hydroxymethylbilane pre-uroporphyrinogen in several discrete steps.</text>
</comment>
<dbReference type="HAMAP" id="MF_00260">
    <property type="entry name" value="Porphobil_deam"/>
    <property type="match status" value="1"/>
</dbReference>
<dbReference type="EMBL" id="AGCI01000005">
    <property type="protein sequence ID" value="EHM48207.1"/>
    <property type="molecule type" value="Genomic_DNA"/>
</dbReference>
<dbReference type="InterPro" id="IPR022418">
    <property type="entry name" value="Porphobilinogen_deaminase_C"/>
</dbReference>
<dbReference type="InterPro" id="IPR022419">
    <property type="entry name" value="Porphobilin_deaminase_cofac_BS"/>
</dbReference>
<dbReference type="PATRIC" id="fig|1002364.3.peg.196"/>
<accession>G9Y106</accession>
<evidence type="ECO:0000313" key="12">
    <source>
        <dbReference type="Proteomes" id="UP000005959"/>
    </source>
</evidence>
<dbReference type="GO" id="GO:0005737">
    <property type="term" value="C:cytoplasm"/>
    <property type="evidence" value="ECO:0007669"/>
    <property type="project" value="UniProtKB-UniRule"/>
</dbReference>
<comment type="miscellaneous">
    <text evidence="8">The porphobilinogen subunits are added to the dipyrromethane group.</text>
</comment>
<dbReference type="HOGENOM" id="CLU_019704_0_2_6"/>
<feature type="modified residue" description="S-(dipyrrolylmethanemethyl)cysteine" evidence="8">
    <location>
        <position position="258"/>
    </location>
</feature>
<reference evidence="11 12" key="1">
    <citation type="submission" date="2011-08" db="EMBL/GenBank/DDBJ databases">
        <authorList>
            <person name="Weinstock G."/>
            <person name="Sodergren E."/>
            <person name="Clifton S."/>
            <person name="Fulton L."/>
            <person name="Fulton B."/>
            <person name="Courtney L."/>
            <person name="Fronick C."/>
            <person name="Harrison M."/>
            <person name="Strong C."/>
            <person name="Farmer C."/>
            <person name="Delahaunty K."/>
            <person name="Markovic C."/>
            <person name="Hall O."/>
            <person name="Minx P."/>
            <person name="Tomlinson C."/>
            <person name="Mitreva M."/>
            <person name="Hou S."/>
            <person name="Chen J."/>
            <person name="Wollam A."/>
            <person name="Pepin K.H."/>
            <person name="Johnson M."/>
            <person name="Bhonagiri V."/>
            <person name="Zhang X."/>
            <person name="Suruliraj S."/>
            <person name="Warren W."/>
            <person name="Chinwalla A."/>
            <person name="Mardis E.R."/>
            <person name="Wilson R.K."/>
        </authorList>
    </citation>
    <scope>NUCLEOTIDE SEQUENCE [LARGE SCALE GENOMIC DNA]</scope>
    <source>
        <strain evidence="11 12">ATCC 51873</strain>
    </source>
</reference>
<gene>
    <name evidence="8" type="primary">hemC</name>
    <name evidence="11" type="ORF">HMPREF0454_00221</name>
</gene>
<comment type="similarity">
    <text evidence="3 8">Belongs to the HMBS family.</text>
</comment>
<dbReference type="FunFam" id="3.40.190.10:FF:000004">
    <property type="entry name" value="Porphobilinogen deaminase"/>
    <property type="match status" value="1"/>
</dbReference>
<comment type="catalytic activity">
    <reaction evidence="7 8">
        <text>4 porphobilinogen + H2O = hydroxymethylbilane + 4 NH4(+)</text>
        <dbReference type="Rhea" id="RHEA:13185"/>
        <dbReference type="ChEBI" id="CHEBI:15377"/>
        <dbReference type="ChEBI" id="CHEBI:28938"/>
        <dbReference type="ChEBI" id="CHEBI:57845"/>
        <dbReference type="ChEBI" id="CHEBI:58126"/>
        <dbReference type="EC" id="2.5.1.61"/>
    </reaction>
</comment>
<dbReference type="SUPFAM" id="SSF54782">
    <property type="entry name" value="Porphobilinogen deaminase (hydroxymethylbilane synthase), C-terminal domain"/>
    <property type="match status" value="1"/>
</dbReference>
<dbReference type="Pfam" id="PF03900">
    <property type="entry name" value="Porphobil_deamC"/>
    <property type="match status" value="1"/>
</dbReference>
<dbReference type="PANTHER" id="PTHR11557">
    <property type="entry name" value="PORPHOBILINOGEN DEAMINASE"/>
    <property type="match status" value="1"/>
</dbReference>
<dbReference type="Pfam" id="PF01379">
    <property type="entry name" value="Porphobil_deam"/>
    <property type="match status" value="1"/>
</dbReference>
<comment type="caution">
    <text evidence="11">The sequence shown here is derived from an EMBL/GenBank/DDBJ whole genome shotgun (WGS) entry which is preliminary data.</text>
</comment>
<organism evidence="11 12">
    <name type="scientific">Hafnia alvei ATCC 51873</name>
    <dbReference type="NCBI Taxonomy" id="1002364"/>
    <lineage>
        <taxon>Bacteria</taxon>
        <taxon>Pseudomonadati</taxon>
        <taxon>Pseudomonadota</taxon>
        <taxon>Gammaproteobacteria</taxon>
        <taxon>Enterobacterales</taxon>
        <taxon>Hafniaceae</taxon>
        <taxon>Hafnia</taxon>
    </lineage>
</organism>
<dbReference type="GO" id="GO:0006782">
    <property type="term" value="P:protoporphyrinogen IX biosynthetic process"/>
    <property type="evidence" value="ECO:0007669"/>
    <property type="project" value="UniProtKB-UniRule"/>
</dbReference>
<dbReference type="AlphaFoldDB" id="G9Y106"/>
<dbReference type="InterPro" id="IPR000860">
    <property type="entry name" value="HemC"/>
</dbReference>
<dbReference type="PIRSF" id="PIRSF001438">
    <property type="entry name" value="4pyrrol_synth_OHMeBilane_synth"/>
    <property type="match status" value="1"/>
</dbReference>
<sequence length="329" mass="36397">MKHRIKMDIHMQENTSQPNQTLRIATRQSPLALWQAYYVRDHLQAHWPDLTVELVPMVTRGDVLLDTPLAKVGGKGLFVKELELALLDGRADIAVHSMKDVPVAFPEGLGLVTICEREDPRDAFVSPKYARLEDLPEGSIVGTSSLRRQCQLREIRPDLIVRDLRGNVGTRLAKLDNGDYDAIILAAAGLKRLELEERIRYALPPEQSLPAVGQGAVGIECRLNDVQTQALLAPLNDIDTATRVSAERAMNTRLEGGCQVPIGSYSELNGDEIWLRALVGKPDGTLIIRGERRGPRAKAAELGVSLAEELLERGAREILEDVYQGQTPR</sequence>